<dbReference type="EMBL" id="CP032627">
    <property type="protein sequence ID" value="AYF99816.1"/>
    <property type="molecule type" value="Genomic_DNA"/>
</dbReference>
<reference evidence="1 2" key="1">
    <citation type="submission" date="2018-09" db="EMBL/GenBank/DDBJ databases">
        <title>Genome sequencing of strain 1JSPR-7.</title>
        <authorList>
            <person name="Heo J."/>
            <person name="Kim S.-J."/>
            <person name="Kwon S.-W."/>
        </authorList>
    </citation>
    <scope>NUCLEOTIDE SEQUENCE [LARGE SCALE GENOMIC DNA]</scope>
    <source>
        <strain evidence="1 2">1JSPR-7</strain>
    </source>
</reference>
<dbReference type="Proteomes" id="UP000269374">
    <property type="component" value="Chromosome"/>
</dbReference>
<protein>
    <submittedName>
        <fullName evidence="1">Uncharacterized protein</fullName>
    </submittedName>
</protein>
<gene>
    <name evidence="1" type="ORF">D7I46_01180</name>
</gene>
<accession>A0A387BFR4</accession>
<name>A0A387BFR4_9LACT</name>
<dbReference type="AlphaFoldDB" id="A0A387BFR4"/>
<sequence>MTKKLHFYVTLDKPNDTQLKKVAWELGTSVDYLLGEVDESPKFVKFDKEEKENFYQIFRGNLDKLSEQLSNHDITKEEFEKQEKMILEFLEEAPDVEVRSTIIGSYLIAETSRGKNFTFNFENMEQKETDDENNRDKLG</sequence>
<evidence type="ECO:0000313" key="2">
    <source>
        <dbReference type="Proteomes" id="UP000269374"/>
    </source>
</evidence>
<dbReference type="KEGG" id="lact:D7I46_01180"/>
<organism evidence="1 2">
    <name type="scientific">Lactococcus allomyrinae</name>
    <dbReference type="NCBI Taxonomy" id="2419773"/>
    <lineage>
        <taxon>Bacteria</taxon>
        <taxon>Bacillati</taxon>
        <taxon>Bacillota</taxon>
        <taxon>Bacilli</taxon>
        <taxon>Lactobacillales</taxon>
        <taxon>Streptococcaceae</taxon>
        <taxon>Lactococcus</taxon>
    </lineage>
</organism>
<proteinExistence type="predicted"/>
<keyword evidence="2" id="KW-1185">Reference proteome</keyword>
<evidence type="ECO:0000313" key="1">
    <source>
        <dbReference type="EMBL" id="AYF99816.1"/>
    </source>
</evidence>